<keyword evidence="4" id="KW-1185">Reference proteome</keyword>
<dbReference type="AlphaFoldDB" id="A0A344TZR6"/>
<dbReference type="InterPro" id="IPR010982">
    <property type="entry name" value="Lambda_DNA-bd_dom_sf"/>
</dbReference>
<dbReference type="OrthoDB" id="3215106at2"/>
<dbReference type="RefSeq" id="WP_114055318.1">
    <property type="nucleotide sequence ID" value="NZ_CP030862.1"/>
</dbReference>
<reference evidence="3 4" key="1">
    <citation type="submission" date="2018-01" db="EMBL/GenBank/DDBJ databases">
        <title>Draft genome Sequence of streptomyces globosus LZH-48.</title>
        <authorList>
            <person name="Ran K."/>
            <person name="Li Z."/>
            <person name="Wei S."/>
            <person name="Dong R."/>
        </authorList>
    </citation>
    <scope>NUCLEOTIDE SEQUENCE [LARGE SCALE GENOMIC DNA]</scope>
    <source>
        <strain evidence="3 4">LZH-48</strain>
    </source>
</reference>
<dbReference type="InterPro" id="IPR001387">
    <property type="entry name" value="Cro/C1-type_HTH"/>
</dbReference>
<dbReference type="Gene3D" id="1.10.260.40">
    <property type="entry name" value="lambda repressor-like DNA-binding domains"/>
    <property type="match status" value="1"/>
</dbReference>
<dbReference type="CDD" id="cd00093">
    <property type="entry name" value="HTH_XRE"/>
    <property type="match status" value="1"/>
</dbReference>
<evidence type="ECO:0000313" key="3">
    <source>
        <dbReference type="EMBL" id="AXE24137.1"/>
    </source>
</evidence>
<name>A0A344TZR6_9ACTN</name>
<dbReference type="SUPFAM" id="SSF47413">
    <property type="entry name" value="lambda repressor-like DNA-binding domains"/>
    <property type="match status" value="1"/>
</dbReference>
<dbReference type="GO" id="GO:0003677">
    <property type="term" value="F:DNA binding"/>
    <property type="evidence" value="ECO:0007669"/>
    <property type="project" value="InterPro"/>
</dbReference>
<organism evidence="3 4">
    <name type="scientific">Streptomyces globosus</name>
    <dbReference type="NCBI Taxonomy" id="68209"/>
    <lineage>
        <taxon>Bacteria</taxon>
        <taxon>Bacillati</taxon>
        <taxon>Actinomycetota</taxon>
        <taxon>Actinomycetes</taxon>
        <taxon>Kitasatosporales</taxon>
        <taxon>Streptomycetaceae</taxon>
        <taxon>Streptomyces</taxon>
    </lineage>
</organism>
<gene>
    <name evidence="3" type="ORF">C0216_12320</name>
</gene>
<dbReference type="EMBL" id="CP030862">
    <property type="protein sequence ID" value="AXE24137.1"/>
    <property type="molecule type" value="Genomic_DNA"/>
</dbReference>
<evidence type="ECO:0000313" key="4">
    <source>
        <dbReference type="Proteomes" id="UP000252004"/>
    </source>
</evidence>
<dbReference type="KEGG" id="sgz:C0216_12320"/>
<feature type="domain" description="HTH cro/C1-type" evidence="2">
    <location>
        <begin position="7"/>
        <end position="75"/>
    </location>
</feature>
<sequence length="437" mass="47459">MMANEILRRLRREQRWTQAQAAQRVCTQVQAATGRYPELDANWISRLERGAITWPSGDYRAALCAVFGVSSEAELGLHPKGEPTGTTSAQSAYSAPGTEASSLQADTELSARLARHAAATNVNELVLEQFDADLERLARDFVSRPLSLLVPEIRSLRTDVFRLLEGRQHPGQTRHLYVLAGWLSGLAAHVSLDLGHQPSASTHARTVVQCAEIAEHPRLRAWARSFQSLAAYWTGDYRRAADLARAGREDGRGPGSGTLTARLLSLEARALAAHGDGRSALRSLALAHDARSNAERDELPGVFAFPEAKQWAYTGTTLLAVDDDEQVQRAIAASNRAVELYQAGAEGDRSSGDLHAAHLDLATAYLASGEVEGAGIELAAVLGADQYTASITIRLRKLGTLIGRGPYRDSRPVIDLRERIREVTDRPALVSTPTEPR</sequence>
<evidence type="ECO:0000259" key="2">
    <source>
        <dbReference type="PROSITE" id="PS50943"/>
    </source>
</evidence>
<dbReference type="Proteomes" id="UP000252004">
    <property type="component" value="Chromosome"/>
</dbReference>
<accession>A0A344TZR6</accession>
<dbReference type="Pfam" id="PF13560">
    <property type="entry name" value="HTH_31"/>
    <property type="match status" value="1"/>
</dbReference>
<protein>
    <submittedName>
        <fullName evidence="3">XRE family transcriptional regulator</fullName>
    </submittedName>
</protein>
<dbReference type="SMART" id="SM00530">
    <property type="entry name" value="HTH_XRE"/>
    <property type="match status" value="1"/>
</dbReference>
<evidence type="ECO:0000256" key="1">
    <source>
        <dbReference type="SAM" id="MobiDB-lite"/>
    </source>
</evidence>
<dbReference type="PROSITE" id="PS50943">
    <property type="entry name" value="HTH_CROC1"/>
    <property type="match status" value="1"/>
</dbReference>
<feature type="region of interest" description="Disordered" evidence="1">
    <location>
        <begin position="77"/>
        <end position="101"/>
    </location>
</feature>
<feature type="compositionally biased region" description="Polar residues" evidence="1">
    <location>
        <begin position="84"/>
        <end position="101"/>
    </location>
</feature>
<proteinExistence type="predicted"/>